<protein>
    <submittedName>
        <fullName evidence="7">Ion transporter</fullName>
    </submittedName>
</protein>
<dbReference type="Gene3D" id="1.10.287.70">
    <property type="match status" value="1"/>
</dbReference>
<dbReference type="RefSeq" id="WP_378245363.1">
    <property type="nucleotide sequence ID" value="NZ_JBHSKF010000003.1"/>
</dbReference>
<keyword evidence="2 5" id="KW-0812">Transmembrane</keyword>
<dbReference type="InterPro" id="IPR043203">
    <property type="entry name" value="VGCC_Ca_Na"/>
</dbReference>
<dbReference type="PANTHER" id="PTHR10037">
    <property type="entry name" value="VOLTAGE-GATED CATION CHANNEL CALCIUM AND SODIUM"/>
    <property type="match status" value="1"/>
</dbReference>
<feature type="transmembrane region" description="Helical" evidence="5">
    <location>
        <begin position="80"/>
        <end position="100"/>
    </location>
</feature>
<evidence type="ECO:0000313" key="7">
    <source>
        <dbReference type="EMBL" id="MFC5286923.1"/>
    </source>
</evidence>
<evidence type="ECO:0000256" key="5">
    <source>
        <dbReference type="SAM" id="Phobius"/>
    </source>
</evidence>
<evidence type="ECO:0000256" key="4">
    <source>
        <dbReference type="ARBA" id="ARBA00023136"/>
    </source>
</evidence>
<evidence type="ECO:0000256" key="1">
    <source>
        <dbReference type="ARBA" id="ARBA00004141"/>
    </source>
</evidence>
<dbReference type="PANTHER" id="PTHR10037:SF62">
    <property type="entry name" value="SODIUM CHANNEL PROTEIN 60E"/>
    <property type="match status" value="1"/>
</dbReference>
<dbReference type="Gene3D" id="1.20.120.350">
    <property type="entry name" value="Voltage-gated potassium channels. Chain C"/>
    <property type="match status" value="1"/>
</dbReference>
<dbReference type="InterPro" id="IPR005821">
    <property type="entry name" value="Ion_trans_dom"/>
</dbReference>
<evidence type="ECO:0000313" key="8">
    <source>
        <dbReference type="Proteomes" id="UP001596157"/>
    </source>
</evidence>
<evidence type="ECO:0000256" key="3">
    <source>
        <dbReference type="ARBA" id="ARBA00022989"/>
    </source>
</evidence>
<keyword evidence="4 5" id="KW-0472">Membrane</keyword>
<name>A0ABW0EKR8_9PSEU</name>
<dbReference type="SUPFAM" id="SSF81324">
    <property type="entry name" value="Voltage-gated potassium channels"/>
    <property type="match status" value="1"/>
</dbReference>
<feature type="transmembrane region" description="Helical" evidence="5">
    <location>
        <begin position="121"/>
        <end position="146"/>
    </location>
</feature>
<evidence type="ECO:0000256" key="2">
    <source>
        <dbReference type="ARBA" id="ARBA00022692"/>
    </source>
</evidence>
<sequence>MISRSAARSFVERPRFQQVVIGVIVLNAVTLGLQTSRSVTAEHGELLMALDRAALVFFVTEIAVRLYAHGREFFRDPWSLFDLVVVGIALIPAVGPFAVLRSLRVLRVLRLFTAIPAMRRVVGGLLSSLPGMASIIVLLGLVLYVAGVLATTLFGAVRPEEFGSLDHSLFTLFQIMIGEVGMDVAKDVMAAEPLAWIFFVVYIVVSSFAVLNLFIGVIVSSVESEFTREQFAAEEQRDAEETVVVASILAELKALRAEVADLRGVTREEASPGRG</sequence>
<dbReference type="EMBL" id="JBHSKF010000003">
    <property type="protein sequence ID" value="MFC5286923.1"/>
    <property type="molecule type" value="Genomic_DNA"/>
</dbReference>
<organism evidence="7 8">
    <name type="scientific">Actinokineospora guangxiensis</name>
    <dbReference type="NCBI Taxonomy" id="1490288"/>
    <lineage>
        <taxon>Bacteria</taxon>
        <taxon>Bacillati</taxon>
        <taxon>Actinomycetota</taxon>
        <taxon>Actinomycetes</taxon>
        <taxon>Pseudonocardiales</taxon>
        <taxon>Pseudonocardiaceae</taxon>
        <taxon>Actinokineospora</taxon>
    </lineage>
</organism>
<evidence type="ECO:0000259" key="6">
    <source>
        <dbReference type="Pfam" id="PF00520"/>
    </source>
</evidence>
<proteinExistence type="predicted"/>
<dbReference type="InterPro" id="IPR027359">
    <property type="entry name" value="Volt_channel_dom_sf"/>
</dbReference>
<dbReference type="Proteomes" id="UP001596157">
    <property type="component" value="Unassembled WGS sequence"/>
</dbReference>
<comment type="caution">
    <text evidence="7">The sequence shown here is derived from an EMBL/GenBank/DDBJ whole genome shotgun (WGS) entry which is preliminary data.</text>
</comment>
<accession>A0ABW0EKR8</accession>
<keyword evidence="8" id="KW-1185">Reference proteome</keyword>
<feature type="transmembrane region" description="Helical" evidence="5">
    <location>
        <begin position="16"/>
        <end position="34"/>
    </location>
</feature>
<feature type="transmembrane region" description="Helical" evidence="5">
    <location>
        <begin position="194"/>
        <end position="219"/>
    </location>
</feature>
<comment type="subcellular location">
    <subcellularLocation>
        <location evidence="1">Membrane</location>
        <topology evidence="1">Multi-pass membrane protein</topology>
    </subcellularLocation>
</comment>
<keyword evidence="3 5" id="KW-1133">Transmembrane helix</keyword>
<reference evidence="8" key="1">
    <citation type="journal article" date="2019" name="Int. J. Syst. Evol. Microbiol.">
        <title>The Global Catalogue of Microorganisms (GCM) 10K type strain sequencing project: providing services to taxonomists for standard genome sequencing and annotation.</title>
        <authorList>
            <consortium name="The Broad Institute Genomics Platform"/>
            <consortium name="The Broad Institute Genome Sequencing Center for Infectious Disease"/>
            <person name="Wu L."/>
            <person name="Ma J."/>
        </authorList>
    </citation>
    <scope>NUCLEOTIDE SEQUENCE [LARGE SCALE GENOMIC DNA]</scope>
    <source>
        <strain evidence="8">CCUG 59778</strain>
    </source>
</reference>
<feature type="domain" description="Ion transport" evidence="6">
    <location>
        <begin position="15"/>
        <end position="225"/>
    </location>
</feature>
<gene>
    <name evidence="7" type="ORF">ACFPM7_07655</name>
</gene>
<dbReference type="Pfam" id="PF00520">
    <property type="entry name" value="Ion_trans"/>
    <property type="match status" value="1"/>
</dbReference>